<organism evidence="1 2">
    <name type="scientific">Arthrobacter pullicola</name>
    <dbReference type="NCBI Taxonomy" id="2762224"/>
    <lineage>
        <taxon>Bacteria</taxon>
        <taxon>Bacillati</taxon>
        <taxon>Actinomycetota</taxon>
        <taxon>Actinomycetes</taxon>
        <taxon>Micrococcales</taxon>
        <taxon>Micrococcaceae</taxon>
        <taxon>Arthrobacter</taxon>
    </lineage>
</organism>
<dbReference type="SUPFAM" id="SSF53474">
    <property type="entry name" value="alpha/beta-Hydrolases"/>
    <property type="match status" value="1"/>
</dbReference>
<comment type="caution">
    <text evidence="1">The sequence shown here is derived from an EMBL/GenBank/DDBJ whole genome shotgun (WGS) entry which is preliminary data.</text>
</comment>
<proteinExistence type="predicted"/>
<dbReference type="Proteomes" id="UP000652763">
    <property type="component" value="Unassembled WGS sequence"/>
</dbReference>
<dbReference type="RefSeq" id="WP_191749342.1">
    <property type="nucleotide sequence ID" value="NZ_JACSQC010000011.1"/>
</dbReference>
<evidence type="ECO:0000313" key="2">
    <source>
        <dbReference type="Proteomes" id="UP000652763"/>
    </source>
</evidence>
<keyword evidence="2" id="KW-1185">Reference proteome</keyword>
<name>A0ABR8YMF5_9MICC</name>
<sequence>MRTRLLDETKYPTTKYRNISDFCSADSLPNGYLTFDHQGLPIDLLNRASGAETTIVVFHAALTPKVETLPYFAGQTVTKDAPANRLWIQDPSLYLDDRLLLSWFAGNKRQPELQSTLVSVLQKVVEAHGSKRVIFFGASGGGFAALYYSRFFPGSLAIAINPQTNLAAYNWKAIEEYGHFAFGIDGNESLDHLLNNRIVSNLRDHYVGATNSIAYMQNVNDETHVGPHYQPFIESLPETCHAQVLFGDWGPGHTAPEKEEINNVIVTAVRSRGDWCKLSAVGFRRPEISTSTSATHGAAPNICRLRLVMRRVKRRLVEYFKLQRP</sequence>
<evidence type="ECO:0000313" key="1">
    <source>
        <dbReference type="EMBL" id="MBD8045436.1"/>
    </source>
</evidence>
<reference evidence="1 2" key="1">
    <citation type="submission" date="2020-08" db="EMBL/GenBank/DDBJ databases">
        <title>A Genomic Blueprint of the Chicken Gut Microbiome.</title>
        <authorList>
            <person name="Gilroy R."/>
            <person name="Ravi A."/>
            <person name="Getino M."/>
            <person name="Pursley I."/>
            <person name="Horton D.L."/>
            <person name="Alikhan N.-F."/>
            <person name="Baker D."/>
            <person name="Gharbi K."/>
            <person name="Hall N."/>
            <person name="Watson M."/>
            <person name="Adriaenssens E.M."/>
            <person name="Foster-Nyarko E."/>
            <person name="Jarju S."/>
            <person name="Secka A."/>
            <person name="Antonio M."/>
            <person name="Oren A."/>
            <person name="Chaudhuri R."/>
            <person name="La Ragione R.M."/>
            <person name="Hildebrand F."/>
            <person name="Pallen M.J."/>
        </authorList>
    </citation>
    <scope>NUCLEOTIDE SEQUENCE [LARGE SCALE GENOMIC DNA]</scope>
    <source>
        <strain evidence="1 2">Sa2BUA2</strain>
    </source>
</reference>
<dbReference type="InterPro" id="IPR029058">
    <property type="entry name" value="AB_hydrolase_fold"/>
</dbReference>
<gene>
    <name evidence="1" type="ORF">H9638_16645</name>
</gene>
<dbReference type="Gene3D" id="3.40.50.1820">
    <property type="entry name" value="alpha/beta hydrolase"/>
    <property type="match status" value="1"/>
</dbReference>
<protein>
    <submittedName>
        <fullName evidence="1">Uncharacterized protein</fullName>
    </submittedName>
</protein>
<accession>A0ABR8YMF5</accession>
<dbReference type="EMBL" id="JACSQC010000011">
    <property type="protein sequence ID" value="MBD8045436.1"/>
    <property type="molecule type" value="Genomic_DNA"/>
</dbReference>